<keyword evidence="3" id="KW-1185">Reference proteome</keyword>
<keyword evidence="1" id="KW-1133">Transmembrane helix</keyword>
<evidence type="ECO:0000313" key="2">
    <source>
        <dbReference type="EMBL" id="MPC61658.1"/>
    </source>
</evidence>
<accession>A0A5B7GXR7</accession>
<keyword evidence="1" id="KW-0812">Transmembrane</keyword>
<dbReference type="AlphaFoldDB" id="A0A5B7GXR7"/>
<reference evidence="2 3" key="1">
    <citation type="submission" date="2019-05" db="EMBL/GenBank/DDBJ databases">
        <title>Another draft genome of Portunus trituberculatus and its Hox gene families provides insights of decapod evolution.</title>
        <authorList>
            <person name="Jeong J.-H."/>
            <person name="Song I."/>
            <person name="Kim S."/>
            <person name="Choi T."/>
            <person name="Kim D."/>
            <person name="Ryu S."/>
            <person name="Kim W."/>
        </authorList>
    </citation>
    <scope>NUCLEOTIDE SEQUENCE [LARGE SCALE GENOMIC DNA]</scope>
    <source>
        <tissue evidence="2">Muscle</tissue>
    </source>
</reference>
<feature type="transmembrane region" description="Helical" evidence="1">
    <location>
        <begin position="7"/>
        <end position="29"/>
    </location>
</feature>
<evidence type="ECO:0000256" key="1">
    <source>
        <dbReference type="SAM" id="Phobius"/>
    </source>
</evidence>
<comment type="caution">
    <text evidence="2">The sequence shown here is derived from an EMBL/GenBank/DDBJ whole genome shotgun (WGS) entry which is preliminary data.</text>
</comment>
<sequence>MILGLSLPLLLPLTISYLQLKFFVMMFFLRMLTDLMGPLLLFSKLCFLAPYLAKLFQLSLSTSIFPSSWRFAHLKRVTVLIPRTTTIYL</sequence>
<protein>
    <submittedName>
        <fullName evidence="2">Uncharacterized protein</fullName>
    </submittedName>
</protein>
<keyword evidence="1" id="KW-0472">Membrane</keyword>
<organism evidence="2 3">
    <name type="scientific">Portunus trituberculatus</name>
    <name type="common">Swimming crab</name>
    <name type="synonym">Neptunus trituberculatus</name>
    <dbReference type="NCBI Taxonomy" id="210409"/>
    <lineage>
        <taxon>Eukaryota</taxon>
        <taxon>Metazoa</taxon>
        <taxon>Ecdysozoa</taxon>
        <taxon>Arthropoda</taxon>
        <taxon>Crustacea</taxon>
        <taxon>Multicrustacea</taxon>
        <taxon>Malacostraca</taxon>
        <taxon>Eumalacostraca</taxon>
        <taxon>Eucarida</taxon>
        <taxon>Decapoda</taxon>
        <taxon>Pleocyemata</taxon>
        <taxon>Brachyura</taxon>
        <taxon>Eubrachyura</taxon>
        <taxon>Portunoidea</taxon>
        <taxon>Portunidae</taxon>
        <taxon>Portuninae</taxon>
        <taxon>Portunus</taxon>
    </lineage>
</organism>
<gene>
    <name evidence="2" type="ORF">E2C01_055733</name>
</gene>
<name>A0A5B7GXR7_PORTR</name>
<dbReference type="EMBL" id="VSRR010018755">
    <property type="protein sequence ID" value="MPC61658.1"/>
    <property type="molecule type" value="Genomic_DNA"/>
</dbReference>
<evidence type="ECO:0000313" key="3">
    <source>
        <dbReference type="Proteomes" id="UP000324222"/>
    </source>
</evidence>
<proteinExistence type="predicted"/>
<dbReference type="Proteomes" id="UP000324222">
    <property type="component" value="Unassembled WGS sequence"/>
</dbReference>